<sequence length="699" mass="77750">MRPGMGFERAAANHFILKVKYQTLVSMLVGCGDSVAAGAHTSQFPAGWCPQFGGANTPSTPLDLGGRSSRGPGPIDRESPCAHCTSAKIVCVYTAVPAPKKRTRLLLTPQYERKIDLIDSRLERAIGLLEKLRPSEPFNDSSRSPRNARASDQAPSSVSTPASDSTQPKRVHGQVVEGDSSSAAHSAFANEFLQRVAATDSLRYSSPELCDTLDELSSILTKEAVAGHELAYPHARPIQGAKLPEYEMPPFKKAIALIRLAKADAVIDTSAKQLTGISWIYQFLPFQRFTDMYLDVYFNDNHSEAKFTTANAGLYSLFWDYSFHVVGQERDEYVAHAHFCRDNLETVLSSLPLHLPANSDTIPALLFGASYAIELSKPSLSWTLSAKGSELCQTLSYHRLASMKNDKQEDFEYKQFLFWSIYFIDKSLSLRLGRPSTIPDWDITNLDAKIWETNEKWFNEAKKESGEDLINFFYISDKVLRLFLLTLVHRAAPPITGSTTTFNYNCVAAARATLQKHEECVAHMHRSATPYLSTYIHWTLLFAPFIPFIVIFCHVIESQNEADLTRLQDFVTSIESASSVSEPAAKIQRLFQVLCRIAVDYVKFRHSTMLVGGCQDSSKIYDYLDALGFASTSGGISSLKDHLLTQHNGSDREVEKEGGTTGLDTLNGDLRAMNPMMWTANSAELEEWLGNNHFMTGLI</sequence>
<evidence type="ECO:0000256" key="1">
    <source>
        <dbReference type="ARBA" id="ARBA00023242"/>
    </source>
</evidence>
<reference evidence="5 6" key="1">
    <citation type="submission" date="2020-05" db="EMBL/GenBank/DDBJ databases">
        <title>Identification and distribution of gene clusters putatively required for synthesis of sphingolipid metabolism inhibitors in phylogenetically diverse species of the filamentous fungus Fusarium.</title>
        <authorList>
            <person name="Kim H.-S."/>
            <person name="Busman M."/>
            <person name="Brown D.W."/>
            <person name="Divon H."/>
            <person name="Uhlig S."/>
            <person name="Proctor R.H."/>
        </authorList>
    </citation>
    <scope>NUCLEOTIDE SEQUENCE [LARGE SCALE GENOMIC DNA]</scope>
    <source>
        <strain evidence="5 6">NRRL 26131</strain>
    </source>
</reference>
<dbReference type="AlphaFoldDB" id="A0A8H5Y0Q1"/>
<dbReference type="PANTHER" id="PTHR46910:SF5">
    <property type="entry name" value="ZN(II)2CYS6 TRANSCRIPTION FACTOR (EUROFUNG)"/>
    <property type="match status" value="1"/>
</dbReference>
<evidence type="ECO:0000313" key="6">
    <source>
        <dbReference type="Proteomes" id="UP000532311"/>
    </source>
</evidence>
<comment type="caution">
    <text evidence="5">The sequence shown here is derived from an EMBL/GenBank/DDBJ whole genome shotgun (WGS) entry which is preliminary data.</text>
</comment>
<keyword evidence="6" id="KW-1185">Reference proteome</keyword>
<dbReference type="InterPro" id="IPR050987">
    <property type="entry name" value="AtrR-like"/>
</dbReference>
<gene>
    <name evidence="5" type="ORF">FGLOB1_9485</name>
</gene>
<dbReference type="GO" id="GO:0008270">
    <property type="term" value="F:zinc ion binding"/>
    <property type="evidence" value="ECO:0007669"/>
    <property type="project" value="InterPro"/>
</dbReference>
<feature type="transmembrane region" description="Helical" evidence="3">
    <location>
        <begin position="535"/>
        <end position="556"/>
    </location>
</feature>
<feature type="region of interest" description="Disordered" evidence="2">
    <location>
        <begin position="134"/>
        <end position="178"/>
    </location>
</feature>
<accession>A0A8H5Y0Q1</accession>
<dbReference type="PROSITE" id="PS51257">
    <property type="entry name" value="PROKAR_LIPOPROTEIN"/>
    <property type="match status" value="1"/>
</dbReference>
<organism evidence="5 6">
    <name type="scientific">Fusarium globosum</name>
    <dbReference type="NCBI Taxonomy" id="78864"/>
    <lineage>
        <taxon>Eukaryota</taxon>
        <taxon>Fungi</taxon>
        <taxon>Dikarya</taxon>
        <taxon>Ascomycota</taxon>
        <taxon>Pezizomycotina</taxon>
        <taxon>Sordariomycetes</taxon>
        <taxon>Hypocreomycetidae</taxon>
        <taxon>Hypocreales</taxon>
        <taxon>Nectriaceae</taxon>
        <taxon>Fusarium</taxon>
        <taxon>Fusarium fujikuroi species complex</taxon>
    </lineage>
</organism>
<dbReference type="EMBL" id="JAAQPF010000438">
    <property type="protein sequence ID" value="KAF5702670.1"/>
    <property type="molecule type" value="Genomic_DNA"/>
</dbReference>
<feature type="domain" description="Xylanolytic transcriptional activator regulatory" evidence="4">
    <location>
        <begin position="381"/>
        <end position="453"/>
    </location>
</feature>
<evidence type="ECO:0000256" key="2">
    <source>
        <dbReference type="SAM" id="MobiDB-lite"/>
    </source>
</evidence>
<proteinExistence type="predicted"/>
<keyword evidence="3" id="KW-0472">Membrane</keyword>
<dbReference type="PANTHER" id="PTHR46910">
    <property type="entry name" value="TRANSCRIPTION FACTOR PDR1"/>
    <property type="match status" value="1"/>
</dbReference>
<evidence type="ECO:0000259" key="4">
    <source>
        <dbReference type="SMART" id="SM00906"/>
    </source>
</evidence>
<name>A0A8H5Y0Q1_9HYPO</name>
<evidence type="ECO:0000313" key="5">
    <source>
        <dbReference type="EMBL" id="KAF5702670.1"/>
    </source>
</evidence>
<protein>
    <submittedName>
        <fullName evidence="5">Fungal specific transcription factor factor domain-containing protein</fullName>
    </submittedName>
</protein>
<dbReference type="SMART" id="SM00906">
    <property type="entry name" value="Fungal_trans"/>
    <property type="match status" value="1"/>
</dbReference>
<dbReference type="Pfam" id="PF04082">
    <property type="entry name" value="Fungal_trans"/>
    <property type="match status" value="1"/>
</dbReference>
<dbReference type="InterPro" id="IPR007219">
    <property type="entry name" value="XnlR_reg_dom"/>
</dbReference>
<dbReference type="GO" id="GO:0006351">
    <property type="term" value="P:DNA-templated transcription"/>
    <property type="evidence" value="ECO:0007669"/>
    <property type="project" value="InterPro"/>
</dbReference>
<keyword evidence="1" id="KW-0539">Nucleus</keyword>
<keyword evidence="3" id="KW-0812">Transmembrane</keyword>
<keyword evidence="3" id="KW-1133">Transmembrane helix</keyword>
<dbReference type="CDD" id="cd12148">
    <property type="entry name" value="fungal_TF_MHR"/>
    <property type="match status" value="1"/>
</dbReference>
<dbReference type="Proteomes" id="UP000532311">
    <property type="component" value="Unassembled WGS sequence"/>
</dbReference>
<evidence type="ECO:0000256" key="3">
    <source>
        <dbReference type="SAM" id="Phobius"/>
    </source>
</evidence>
<dbReference type="GO" id="GO:0003677">
    <property type="term" value="F:DNA binding"/>
    <property type="evidence" value="ECO:0007669"/>
    <property type="project" value="InterPro"/>
</dbReference>
<feature type="compositionally biased region" description="Polar residues" evidence="2">
    <location>
        <begin position="153"/>
        <end position="168"/>
    </location>
</feature>
<dbReference type="GO" id="GO:0003700">
    <property type="term" value="F:DNA-binding transcription factor activity"/>
    <property type="evidence" value="ECO:0007669"/>
    <property type="project" value="InterPro"/>
</dbReference>